<reference evidence="2 3" key="1">
    <citation type="submission" date="2016-11" db="EMBL/GenBank/DDBJ databases">
        <authorList>
            <person name="Jaros S."/>
            <person name="Januszkiewicz K."/>
            <person name="Wedrychowicz H."/>
        </authorList>
    </citation>
    <scope>NUCLEOTIDE SEQUENCE [LARGE SCALE GENOMIC DNA]</scope>
    <source>
        <strain evidence="2 3">DSM 25479</strain>
    </source>
</reference>
<evidence type="ECO:0000313" key="1">
    <source>
        <dbReference type="EMBL" id="QOR73828.1"/>
    </source>
</evidence>
<protein>
    <submittedName>
        <fullName evidence="2">Uncharacterized protein</fullName>
    </submittedName>
</protein>
<dbReference type="AlphaFoldDB" id="A0A1M6GVT5"/>
<dbReference type="Proteomes" id="UP000184335">
    <property type="component" value="Unassembled WGS sequence"/>
</dbReference>
<dbReference type="STRING" id="1118202.SAMN05443429_11046"/>
<dbReference type="EMBL" id="FQYI01000010">
    <property type="protein sequence ID" value="SHJ14067.1"/>
    <property type="molecule type" value="Genomic_DNA"/>
</dbReference>
<dbReference type="KEGG" id="civ:IMZ16_10060"/>
<dbReference type="OrthoDB" id="1121643at2"/>
<evidence type="ECO:0000313" key="3">
    <source>
        <dbReference type="Proteomes" id="UP000184335"/>
    </source>
</evidence>
<dbReference type="EMBL" id="CP063145">
    <property type="protein sequence ID" value="QOR73828.1"/>
    <property type="molecule type" value="Genomic_DNA"/>
</dbReference>
<accession>A0A1M6GVT5</accession>
<name>A0A1M6GVT5_9FLAO</name>
<evidence type="ECO:0000313" key="2">
    <source>
        <dbReference type="EMBL" id="SHJ14067.1"/>
    </source>
</evidence>
<dbReference type="InterPro" id="IPR045944">
    <property type="entry name" value="DUF6364"/>
</dbReference>
<organism evidence="2 3">
    <name type="scientific">Cruoricaptor ignavus</name>
    <dbReference type="NCBI Taxonomy" id="1118202"/>
    <lineage>
        <taxon>Bacteria</taxon>
        <taxon>Pseudomonadati</taxon>
        <taxon>Bacteroidota</taxon>
        <taxon>Flavobacteriia</taxon>
        <taxon>Flavobacteriales</taxon>
        <taxon>Weeksellaceae</taxon>
        <taxon>Cruoricaptor</taxon>
    </lineage>
</organism>
<dbReference type="Proteomes" id="UP000593605">
    <property type="component" value="Chromosome"/>
</dbReference>
<sequence>MTTKLTLTIEQSVAEKAKIFAKGHQKSLSKIVNNFLKEMVDSETDSVGKSKVETLGGSLPLPKDFDEKKALDEYYREKYGL</sequence>
<keyword evidence="3" id="KW-1185">Reference proteome</keyword>
<evidence type="ECO:0000313" key="4">
    <source>
        <dbReference type="Proteomes" id="UP000593605"/>
    </source>
</evidence>
<dbReference type="RefSeq" id="WP_073180566.1">
    <property type="nucleotide sequence ID" value="NZ_CP063145.1"/>
</dbReference>
<proteinExistence type="predicted"/>
<reference evidence="1 4" key="2">
    <citation type="submission" date="2020-10" db="EMBL/GenBank/DDBJ databases">
        <title>Complete genome of Cruoricapor ignavus strain M1214 isolated from the blood culture of a febrile patient.</title>
        <authorList>
            <person name="Guglielmino C.J.D."/>
        </authorList>
    </citation>
    <scope>NUCLEOTIDE SEQUENCE [LARGE SCALE GENOMIC DNA]</scope>
    <source>
        <strain evidence="1 4">M1214</strain>
    </source>
</reference>
<dbReference type="Pfam" id="PF19891">
    <property type="entry name" value="DUF6364"/>
    <property type="match status" value="1"/>
</dbReference>
<gene>
    <name evidence="1" type="ORF">IMZ16_10060</name>
    <name evidence="2" type="ORF">SAMN05443429_11046</name>
</gene>